<protein>
    <submittedName>
        <fullName evidence="2">Putative exported polysaccharide deacetylase family protein</fullName>
    </submittedName>
</protein>
<dbReference type="HOGENOM" id="CLU_1127116_0_0_2"/>
<dbReference type="InterPro" id="IPR011330">
    <property type="entry name" value="Glyco_hydro/deAcase_b/a-brl"/>
</dbReference>
<feature type="domain" description="NodB homology" evidence="1">
    <location>
        <begin position="29"/>
        <end position="257"/>
    </location>
</feature>
<dbReference type="EMBL" id="CP007536">
    <property type="protein sequence ID" value="AIC16652.1"/>
    <property type="molecule type" value="Genomic_DNA"/>
</dbReference>
<organism evidence="2 3">
    <name type="scientific">Nitrososphaera viennensis EN76</name>
    <dbReference type="NCBI Taxonomy" id="926571"/>
    <lineage>
        <taxon>Archaea</taxon>
        <taxon>Nitrososphaerota</taxon>
        <taxon>Nitrososphaeria</taxon>
        <taxon>Nitrososphaerales</taxon>
        <taxon>Nitrososphaeraceae</taxon>
        <taxon>Nitrososphaera</taxon>
    </lineage>
</organism>
<name>A0A060HU64_9ARCH</name>
<dbReference type="RefSeq" id="WP_075055372.1">
    <property type="nucleotide sequence ID" value="NZ_CP007536.1"/>
</dbReference>
<evidence type="ECO:0000313" key="2">
    <source>
        <dbReference type="EMBL" id="AIC16652.1"/>
    </source>
</evidence>
<dbReference type="STRING" id="926571.NVIE_023910"/>
<dbReference type="PROSITE" id="PS51677">
    <property type="entry name" value="NODB"/>
    <property type="match status" value="1"/>
</dbReference>
<dbReference type="Proteomes" id="UP000027093">
    <property type="component" value="Chromosome"/>
</dbReference>
<dbReference type="OrthoDB" id="10436at2157"/>
<sequence length="257" mass="28114">MIATGAVIVIGVAMIVPAFTQHQGIDNRGMVMLSFDISHAGDKAASWCKDLASTLAAHKVVKATVFVTGEIAEKSPECVTSFSSNTGFDVGSQAYSYVDLVSLNNNYTRTLEEVQKGKESVDNAGNLNSRLFKAPYGKTDENIYSLLTQAGIVADFSYVNHYNKYEGGQFIKYDLKVLPGTEDGFELFTIVSNDANFVPAYPQEPVPLEITFDNSMEIKEIDKFLSELGTSPYNSKIRFVSASDIAGLDLTAERRLQ</sequence>
<dbReference type="GeneID" id="74947630"/>
<dbReference type="KEGG" id="nvn:NVIE_023910"/>
<dbReference type="GO" id="GO:0005975">
    <property type="term" value="P:carbohydrate metabolic process"/>
    <property type="evidence" value="ECO:0007669"/>
    <property type="project" value="InterPro"/>
</dbReference>
<evidence type="ECO:0000313" key="3">
    <source>
        <dbReference type="Proteomes" id="UP000027093"/>
    </source>
</evidence>
<dbReference type="Gene3D" id="3.20.20.370">
    <property type="entry name" value="Glycoside hydrolase/deacetylase"/>
    <property type="match status" value="1"/>
</dbReference>
<dbReference type="AlphaFoldDB" id="A0A060HU64"/>
<dbReference type="Pfam" id="PF01522">
    <property type="entry name" value="Polysacc_deac_1"/>
    <property type="match status" value="1"/>
</dbReference>
<gene>
    <name evidence="2" type="ORF">NVIE_023910</name>
</gene>
<proteinExistence type="predicted"/>
<keyword evidence="3" id="KW-1185">Reference proteome</keyword>
<reference evidence="2 3" key="1">
    <citation type="journal article" date="2014" name="Int. J. Syst. Evol. Microbiol.">
        <title>Nitrososphaera viennensis gen. nov., sp. nov., an aerobic and mesophilic, ammonia-oxidizing archaeon from soil and a member of the archaeal phylum Thaumarchaeota.</title>
        <authorList>
            <person name="Stieglmeier M."/>
            <person name="Klingl A."/>
            <person name="Alves R.J."/>
            <person name="Rittmann S.K."/>
            <person name="Melcher M."/>
            <person name="Leisch N."/>
            <person name="Schleper C."/>
        </authorList>
    </citation>
    <scope>NUCLEOTIDE SEQUENCE [LARGE SCALE GENOMIC DNA]</scope>
    <source>
        <strain evidence="2">EN76</strain>
    </source>
</reference>
<dbReference type="GO" id="GO:0016810">
    <property type="term" value="F:hydrolase activity, acting on carbon-nitrogen (but not peptide) bonds"/>
    <property type="evidence" value="ECO:0007669"/>
    <property type="project" value="InterPro"/>
</dbReference>
<dbReference type="SUPFAM" id="SSF88713">
    <property type="entry name" value="Glycoside hydrolase/deacetylase"/>
    <property type="match status" value="1"/>
</dbReference>
<dbReference type="InterPro" id="IPR002509">
    <property type="entry name" value="NODB_dom"/>
</dbReference>
<evidence type="ECO:0000259" key="1">
    <source>
        <dbReference type="PROSITE" id="PS51677"/>
    </source>
</evidence>
<accession>A0A060HU64</accession>